<dbReference type="Proteomes" id="UP000596742">
    <property type="component" value="Unassembled WGS sequence"/>
</dbReference>
<dbReference type="OrthoDB" id="6160490at2759"/>
<keyword evidence="2" id="KW-1185">Reference proteome</keyword>
<comment type="caution">
    <text evidence="1">The sequence shown here is derived from an EMBL/GenBank/DDBJ whole genome shotgun (WGS) entry which is preliminary data.</text>
</comment>
<name>A0A8B6G2M2_MYTGA</name>
<evidence type="ECO:0008006" key="3">
    <source>
        <dbReference type="Google" id="ProtNLM"/>
    </source>
</evidence>
<organism evidence="1 2">
    <name type="scientific">Mytilus galloprovincialis</name>
    <name type="common">Mediterranean mussel</name>
    <dbReference type="NCBI Taxonomy" id="29158"/>
    <lineage>
        <taxon>Eukaryota</taxon>
        <taxon>Metazoa</taxon>
        <taxon>Spiralia</taxon>
        <taxon>Lophotrochozoa</taxon>
        <taxon>Mollusca</taxon>
        <taxon>Bivalvia</taxon>
        <taxon>Autobranchia</taxon>
        <taxon>Pteriomorphia</taxon>
        <taxon>Mytilida</taxon>
        <taxon>Mytiloidea</taxon>
        <taxon>Mytilidae</taxon>
        <taxon>Mytilinae</taxon>
        <taxon>Mytilus</taxon>
    </lineage>
</organism>
<proteinExistence type="predicted"/>
<dbReference type="EMBL" id="UYJE01007771">
    <property type="protein sequence ID" value="VDI57807.1"/>
    <property type="molecule type" value="Genomic_DNA"/>
</dbReference>
<protein>
    <recommendedName>
        <fullName evidence="3">Mab-21-like nucleotidyltransferase domain-containing protein</fullName>
    </recommendedName>
</protein>
<evidence type="ECO:0000313" key="2">
    <source>
        <dbReference type="Proteomes" id="UP000596742"/>
    </source>
</evidence>
<evidence type="ECO:0000313" key="1">
    <source>
        <dbReference type="EMBL" id="VDI57807.1"/>
    </source>
</evidence>
<reference evidence="1" key="1">
    <citation type="submission" date="2018-11" db="EMBL/GenBank/DDBJ databases">
        <authorList>
            <person name="Alioto T."/>
            <person name="Alioto T."/>
        </authorList>
    </citation>
    <scope>NUCLEOTIDE SEQUENCE</scope>
</reference>
<dbReference type="Gene3D" id="3.30.460.90">
    <property type="match status" value="1"/>
</dbReference>
<sequence>MSEHIENDDCERTKSRLSKLIDDTVSIVQSRVRDVVIDDEIERKVKAVVQQLLEYTAEKDPRFRSSEILSVGSYKENTKILEPDEFDFLVVMDELSKPGVISIVKDDALPCYTYLEVQDEAVAYNWWCDENKILHQFQYLPNVTDVPESFCTTMLSAISEVAKCQNVKLSMDNTTILAVEIEEKTDRIGLTFKSIEDSFLHQAAVRSPNFILSLVVNGHHLTVDICPAIRYSNVNERCNSD</sequence>
<accession>A0A8B6G2M2</accession>
<gene>
    <name evidence="1" type="ORF">MGAL_10B001921</name>
</gene>
<dbReference type="AlphaFoldDB" id="A0A8B6G2M2"/>